<evidence type="ECO:0000313" key="2">
    <source>
        <dbReference type="Proteomes" id="UP000639516"/>
    </source>
</evidence>
<protein>
    <submittedName>
        <fullName evidence="1">Uncharacterized protein</fullName>
    </submittedName>
</protein>
<gene>
    <name evidence="1" type="ORF">HA482_40775</name>
</gene>
<proteinExistence type="predicted"/>
<organism evidence="1 2">
    <name type="scientific">Bradyrhizobium campsiandrae</name>
    <dbReference type="NCBI Taxonomy" id="1729892"/>
    <lineage>
        <taxon>Bacteria</taxon>
        <taxon>Pseudomonadati</taxon>
        <taxon>Pseudomonadota</taxon>
        <taxon>Alphaproteobacteria</taxon>
        <taxon>Hyphomicrobiales</taxon>
        <taxon>Nitrobacteraceae</taxon>
        <taxon>Bradyrhizobium</taxon>
    </lineage>
</organism>
<sequence length="190" mass="22160">MGLKMPAYAYYSAKGHNSVRDEEDRGWNPRSQQKLDKFFNFVAHPLVREIGLKQVIYNNQQDLREIDWRARTIFEVEIEYRPHLAELIDAIDEHGTVVVPDMSHLTDGNSCCLRVIERFCECAVAPVTVADVENRIDRLEPHLRRPLPELRRTPRFLADVKLFFKEIGNGAVDNRDRLKNWLAHKPKELA</sequence>
<dbReference type="EMBL" id="JAATTO010000120">
    <property type="protein sequence ID" value="MBC9984514.1"/>
    <property type="molecule type" value="Genomic_DNA"/>
</dbReference>
<keyword evidence="2" id="KW-1185">Reference proteome</keyword>
<name>A0ABR7UKP9_9BRAD</name>
<dbReference type="RefSeq" id="WP_188102916.1">
    <property type="nucleotide sequence ID" value="NZ_JAANIH010000029.1"/>
</dbReference>
<reference evidence="1 2" key="1">
    <citation type="journal article" date="2020" name="Arch. Microbiol.">
        <title>Bradyrhizobium campsiandrae sp. nov., a nitrogen-fixing bacterial strain isolated from a native leguminous tree from the Amazon adapted to flooded conditions.</title>
        <authorList>
            <person name="Cabral Michel D."/>
            <person name="Martins da Costa E."/>
            <person name="Azarias Guimaraes A."/>
            <person name="Soares de Carvalho T."/>
            <person name="Santos de Castro Caputo P."/>
            <person name="Willems A."/>
            <person name="de Souza Moreira F.M."/>
        </authorList>
    </citation>
    <scope>NUCLEOTIDE SEQUENCE [LARGE SCALE GENOMIC DNA]</scope>
    <source>
        <strain evidence="2">INPA 384B</strain>
    </source>
</reference>
<comment type="caution">
    <text evidence="1">The sequence shown here is derived from an EMBL/GenBank/DDBJ whole genome shotgun (WGS) entry which is preliminary data.</text>
</comment>
<dbReference type="Proteomes" id="UP000639516">
    <property type="component" value="Unassembled WGS sequence"/>
</dbReference>
<evidence type="ECO:0000313" key="1">
    <source>
        <dbReference type="EMBL" id="MBC9984514.1"/>
    </source>
</evidence>
<accession>A0ABR7UKP9</accession>